<keyword evidence="4 6" id="KW-1133">Transmembrane helix</keyword>
<accession>A0A9D7XHA4</accession>
<evidence type="ECO:0000256" key="2">
    <source>
        <dbReference type="ARBA" id="ARBA00007362"/>
    </source>
</evidence>
<dbReference type="PANTHER" id="PTHR32322:SF2">
    <property type="entry name" value="EAMA DOMAIN-CONTAINING PROTEIN"/>
    <property type="match status" value="1"/>
</dbReference>
<comment type="caution">
    <text evidence="8">The sequence shown here is derived from an EMBL/GenBank/DDBJ whole genome shotgun (WGS) entry which is preliminary data.</text>
</comment>
<feature type="transmembrane region" description="Helical" evidence="6">
    <location>
        <begin position="127"/>
        <end position="147"/>
    </location>
</feature>
<evidence type="ECO:0000256" key="4">
    <source>
        <dbReference type="ARBA" id="ARBA00022989"/>
    </source>
</evidence>
<keyword evidence="5 6" id="KW-0472">Membrane</keyword>
<dbReference type="Gene3D" id="1.10.3730.20">
    <property type="match status" value="1"/>
</dbReference>
<dbReference type="SUPFAM" id="SSF103481">
    <property type="entry name" value="Multidrug resistance efflux transporter EmrE"/>
    <property type="match status" value="2"/>
</dbReference>
<organism evidence="8 9">
    <name type="scientific">Candidatus Geothrix skivensis</name>
    <dbReference type="NCBI Taxonomy" id="2954439"/>
    <lineage>
        <taxon>Bacteria</taxon>
        <taxon>Pseudomonadati</taxon>
        <taxon>Acidobacteriota</taxon>
        <taxon>Holophagae</taxon>
        <taxon>Holophagales</taxon>
        <taxon>Holophagaceae</taxon>
        <taxon>Geothrix</taxon>
    </lineage>
</organism>
<proteinExistence type="inferred from homology"/>
<evidence type="ECO:0000256" key="6">
    <source>
        <dbReference type="SAM" id="Phobius"/>
    </source>
</evidence>
<keyword evidence="3 6" id="KW-0812">Transmembrane</keyword>
<reference evidence="8" key="1">
    <citation type="submission" date="2020-10" db="EMBL/GenBank/DDBJ databases">
        <title>Connecting structure to function with the recovery of over 1000 high-quality activated sludge metagenome-assembled genomes encoding full-length rRNA genes using long-read sequencing.</title>
        <authorList>
            <person name="Singleton C.M."/>
            <person name="Petriglieri F."/>
            <person name="Kristensen J.M."/>
            <person name="Kirkegaard R.H."/>
            <person name="Michaelsen T.Y."/>
            <person name="Andersen M.H."/>
            <person name="Karst S.M."/>
            <person name="Dueholm M.S."/>
            <person name="Nielsen P.H."/>
            <person name="Albertsen M."/>
        </authorList>
    </citation>
    <scope>NUCLEOTIDE SEQUENCE</scope>
    <source>
        <strain evidence="8">Skiv_18-Q3-R9-52_MAXAC.067</strain>
    </source>
</reference>
<dbReference type="InterPro" id="IPR000620">
    <property type="entry name" value="EamA_dom"/>
</dbReference>
<name>A0A9D7XHA4_9BACT</name>
<dbReference type="InterPro" id="IPR050638">
    <property type="entry name" value="AA-Vitamin_Transporters"/>
</dbReference>
<feature type="transmembrane region" description="Helical" evidence="6">
    <location>
        <begin position="153"/>
        <end position="171"/>
    </location>
</feature>
<dbReference type="AlphaFoldDB" id="A0A9D7XHA4"/>
<dbReference type="Proteomes" id="UP000886657">
    <property type="component" value="Unassembled WGS sequence"/>
</dbReference>
<feature type="transmembrane region" description="Helical" evidence="6">
    <location>
        <begin position="40"/>
        <end position="59"/>
    </location>
</feature>
<evidence type="ECO:0000313" key="9">
    <source>
        <dbReference type="Proteomes" id="UP000886657"/>
    </source>
</evidence>
<comment type="subcellular location">
    <subcellularLocation>
        <location evidence="1">Membrane</location>
        <topology evidence="1">Multi-pass membrane protein</topology>
    </subcellularLocation>
</comment>
<dbReference type="InterPro" id="IPR037185">
    <property type="entry name" value="EmrE-like"/>
</dbReference>
<feature type="transmembrane region" description="Helical" evidence="6">
    <location>
        <begin position="192"/>
        <end position="212"/>
    </location>
</feature>
<dbReference type="PANTHER" id="PTHR32322">
    <property type="entry name" value="INNER MEMBRANE TRANSPORTER"/>
    <property type="match status" value="1"/>
</dbReference>
<evidence type="ECO:0000313" key="8">
    <source>
        <dbReference type="EMBL" id="MBK9795872.1"/>
    </source>
</evidence>
<dbReference type="EMBL" id="JADKIO010000005">
    <property type="protein sequence ID" value="MBK9795872.1"/>
    <property type="molecule type" value="Genomic_DNA"/>
</dbReference>
<dbReference type="GO" id="GO:0016020">
    <property type="term" value="C:membrane"/>
    <property type="evidence" value="ECO:0007669"/>
    <property type="project" value="UniProtKB-SubCell"/>
</dbReference>
<protein>
    <submittedName>
        <fullName evidence="8">DMT family transporter</fullName>
    </submittedName>
</protein>
<feature type="transmembrane region" description="Helical" evidence="6">
    <location>
        <begin position="218"/>
        <end position="238"/>
    </location>
</feature>
<evidence type="ECO:0000256" key="5">
    <source>
        <dbReference type="ARBA" id="ARBA00023136"/>
    </source>
</evidence>
<gene>
    <name evidence="8" type="ORF">IPP58_05155</name>
</gene>
<comment type="similarity">
    <text evidence="2">Belongs to the EamA transporter family.</text>
</comment>
<evidence type="ECO:0000256" key="3">
    <source>
        <dbReference type="ARBA" id="ARBA00022692"/>
    </source>
</evidence>
<feature type="transmembrane region" description="Helical" evidence="6">
    <location>
        <begin position="99"/>
        <end position="115"/>
    </location>
</feature>
<evidence type="ECO:0000256" key="1">
    <source>
        <dbReference type="ARBA" id="ARBA00004141"/>
    </source>
</evidence>
<feature type="domain" description="EamA" evidence="7">
    <location>
        <begin position="13"/>
        <end position="141"/>
    </location>
</feature>
<dbReference type="Pfam" id="PF00892">
    <property type="entry name" value="EamA"/>
    <property type="match status" value="2"/>
</dbReference>
<feature type="domain" description="EamA" evidence="7">
    <location>
        <begin position="156"/>
        <end position="291"/>
    </location>
</feature>
<feature type="transmembrane region" description="Helical" evidence="6">
    <location>
        <begin position="71"/>
        <end position="93"/>
    </location>
</feature>
<evidence type="ECO:0000259" key="7">
    <source>
        <dbReference type="Pfam" id="PF00892"/>
    </source>
</evidence>
<sequence>MGQRNLRFAIVMGLHTFISAGTFLLGKTAADAFPTLALGLFRFAIAGAGFLVLAGLRGLELWPLARVQWRSYLLAGFLGVVVNQVAFLGGLALTVPSHAALLYALTPTFVLLLAWARGQEKPGPQKLSGLALAFSGVVVLLSGRSAAGVLPPNWILGDLMVLVAVLAWAGYTVMSRPLVQRDGAQRATTLSILFGLALFAPLGLFGLPRLVLATIPPMAWVGLVYLGLMTSVVSYLLWFHALSMKEPSRVAIATNGQPVATAFLAYAFYGQPITPAFAVGAVMVLGGVLLTQL</sequence>